<feature type="domain" description="PAC" evidence="4">
    <location>
        <begin position="90"/>
        <end position="142"/>
    </location>
</feature>
<evidence type="ECO:0000259" key="3">
    <source>
        <dbReference type="PROSITE" id="PS50112"/>
    </source>
</evidence>
<dbReference type="PROSITE" id="PS50887">
    <property type="entry name" value="GGDEF"/>
    <property type="match status" value="1"/>
</dbReference>
<dbReference type="GO" id="GO:1902201">
    <property type="term" value="P:negative regulation of bacterial-type flagellum-dependent cell motility"/>
    <property type="evidence" value="ECO:0007669"/>
    <property type="project" value="TreeGrafter"/>
</dbReference>
<dbReference type="CDD" id="cd00130">
    <property type="entry name" value="PAS"/>
    <property type="match status" value="1"/>
</dbReference>
<accession>A0A2U8FMP7</accession>
<evidence type="ECO:0000256" key="1">
    <source>
        <dbReference type="ARBA" id="ARBA00012528"/>
    </source>
</evidence>
<dbReference type="NCBIfam" id="TIGR00229">
    <property type="entry name" value="sensory_box"/>
    <property type="match status" value="1"/>
</dbReference>
<sequence>MARCAAVWPALFDIRLPSTLVQSVLDALPTPVFFKDRAGRYRGCNRAFTELMGKRPDELLGMSVFDLSPPELARVYQEADEALMLAGGEQRYEAEVQRPNGERLHVLFYKAAVRDEHGVVCGLVGTILDITERKALEHRLADLADRDALTGLLNRRAILAHLEGLHADRRQARQPLCLLMVDVDHFKSINDRFGHAIGDEALVRVAGCLRSNLRDGDRVGRIGGEEFLVVLGSTDLDDARGVAERLRQAVSQIMVETLGGMLQLTVSVGLASSLPDEDWAHVLGRADEGLYAAKRTGRDRVVVAQNEGRHLLSKDWRRS</sequence>
<dbReference type="SMART" id="SM00267">
    <property type="entry name" value="GGDEF"/>
    <property type="match status" value="1"/>
</dbReference>
<proteinExistence type="predicted"/>
<gene>
    <name evidence="6" type="ORF">DEH84_01770</name>
</gene>
<evidence type="ECO:0000259" key="5">
    <source>
        <dbReference type="PROSITE" id="PS50887"/>
    </source>
</evidence>
<dbReference type="CDD" id="cd01949">
    <property type="entry name" value="GGDEF"/>
    <property type="match status" value="1"/>
</dbReference>
<dbReference type="FunFam" id="3.30.70.270:FF:000001">
    <property type="entry name" value="Diguanylate cyclase domain protein"/>
    <property type="match status" value="1"/>
</dbReference>
<dbReference type="InterPro" id="IPR035965">
    <property type="entry name" value="PAS-like_dom_sf"/>
</dbReference>
<dbReference type="Pfam" id="PF00990">
    <property type="entry name" value="GGDEF"/>
    <property type="match status" value="1"/>
</dbReference>
<feature type="domain" description="GGDEF" evidence="5">
    <location>
        <begin position="174"/>
        <end position="306"/>
    </location>
</feature>
<dbReference type="Gene3D" id="3.30.450.20">
    <property type="entry name" value="PAS domain"/>
    <property type="match status" value="1"/>
</dbReference>
<dbReference type="SUPFAM" id="SSF55785">
    <property type="entry name" value="PYP-like sensor domain (PAS domain)"/>
    <property type="match status" value="1"/>
</dbReference>
<dbReference type="SMART" id="SM00086">
    <property type="entry name" value="PAC"/>
    <property type="match status" value="1"/>
</dbReference>
<protein>
    <recommendedName>
        <fullName evidence="1">diguanylate cyclase</fullName>
        <ecNumber evidence="1">2.7.7.65</ecNumber>
    </recommendedName>
</protein>
<dbReference type="EMBL" id="CP029210">
    <property type="protein sequence ID" value="AWI52302.1"/>
    <property type="molecule type" value="Genomic_DNA"/>
</dbReference>
<evidence type="ECO:0000313" key="6">
    <source>
        <dbReference type="EMBL" id="AWI52302.1"/>
    </source>
</evidence>
<dbReference type="PROSITE" id="PS50113">
    <property type="entry name" value="PAC"/>
    <property type="match status" value="1"/>
</dbReference>
<dbReference type="KEGG" id="aon:DEH84_01770"/>
<evidence type="ECO:0000259" key="4">
    <source>
        <dbReference type="PROSITE" id="PS50113"/>
    </source>
</evidence>
<dbReference type="InterPro" id="IPR029787">
    <property type="entry name" value="Nucleotide_cyclase"/>
</dbReference>
<dbReference type="PANTHER" id="PTHR45138">
    <property type="entry name" value="REGULATORY COMPONENTS OF SENSORY TRANSDUCTION SYSTEM"/>
    <property type="match status" value="1"/>
</dbReference>
<dbReference type="GO" id="GO:0043709">
    <property type="term" value="P:cell adhesion involved in single-species biofilm formation"/>
    <property type="evidence" value="ECO:0007669"/>
    <property type="project" value="TreeGrafter"/>
</dbReference>
<organism evidence="6 7">
    <name type="scientific">Aquabacterium olei</name>
    <dbReference type="NCBI Taxonomy" id="1296669"/>
    <lineage>
        <taxon>Bacteria</taxon>
        <taxon>Pseudomonadati</taxon>
        <taxon>Pseudomonadota</taxon>
        <taxon>Betaproteobacteria</taxon>
        <taxon>Burkholderiales</taxon>
        <taxon>Aquabacterium</taxon>
    </lineage>
</organism>
<dbReference type="Proteomes" id="UP000244892">
    <property type="component" value="Chromosome"/>
</dbReference>
<dbReference type="InterPro" id="IPR000700">
    <property type="entry name" value="PAS-assoc_C"/>
</dbReference>
<name>A0A2U8FMP7_9BURK</name>
<dbReference type="InterPro" id="IPR000014">
    <property type="entry name" value="PAS"/>
</dbReference>
<dbReference type="InterPro" id="IPR050469">
    <property type="entry name" value="Diguanylate_Cyclase"/>
</dbReference>
<dbReference type="EC" id="2.7.7.65" evidence="1"/>
<evidence type="ECO:0000256" key="2">
    <source>
        <dbReference type="ARBA" id="ARBA00034247"/>
    </source>
</evidence>
<dbReference type="SUPFAM" id="SSF55073">
    <property type="entry name" value="Nucleotide cyclase"/>
    <property type="match status" value="1"/>
</dbReference>
<dbReference type="InterPro" id="IPR043128">
    <property type="entry name" value="Rev_trsase/Diguanyl_cyclase"/>
</dbReference>
<dbReference type="SMART" id="SM00091">
    <property type="entry name" value="PAS"/>
    <property type="match status" value="1"/>
</dbReference>
<dbReference type="InterPro" id="IPR001610">
    <property type="entry name" value="PAC"/>
</dbReference>
<dbReference type="GO" id="GO:0005886">
    <property type="term" value="C:plasma membrane"/>
    <property type="evidence" value="ECO:0007669"/>
    <property type="project" value="TreeGrafter"/>
</dbReference>
<dbReference type="PANTHER" id="PTHR45138:SF9">
    <property type="entry name" value="DIGUANYLATE CYCLASE DGCM-RELATED"/>
    <property type="match status" value="1"/>
</dbReference>
<dbReference type="InterPro" id="IPR000160">
    <property type="entry name" value="GGDEF_dom"/>
</dbReference>
<dbReference type="PROSITE" id="PS50112">
    <property type="entry name" value="PAS"/>
    <property type="match status" value="1"/>
</dbReference>
<dbReference type="InterPro" id="IPR013656">
    <property type="entry name" value="PAS_4"/>
</dbReference>
<feature type="domain" description="PAS" evidence="3">
    <location>
        <begin position="17"/>
        <end position="87"/>
    </location>
</feature>
<keyword evidence="7" id="KW-1185">Reference proteome</keyword>
<reference evidence="6 7" key="1">
    <citation type="submission" date="2018-05" db="EMBL/GenBank/DDBJ databases">
        <title>complete genome sequence of Aquabacterium olei NBRC 110486.</title>
        <authorList>
            <person name="Tang B."/>
            <person name="Chang J."/>
            <person name="Zhang L."/>
            <person name="Yang H."/>
        </authorList>
    </citation>
    <scope>NUCLEOTIDE SEQUENCE [LARGE SCALE GENOMIC DNA]</scope>
    <source>
        <strain evidence="6 7">NBRC 110486</strain>
    </source>
</reference>
<dbReference type="Gene3D" id="3.30.70.270">
    <property type="match status" value="1"/>
</dbReference>
<dbReference type="GO" id="GO:0052621">
    <property type="term" value="F:diguanylate cyclase activity"/>
    <property type="evidence" value="ECO:0007669"/>
    <property type="project" value="UniProtKB-EC"/>
</dbReference>
<dbReference type="NCBIfam" id="TIGR00254">
    <property type="entry name" value="GGDEF"/>
    <property type="match status" value="1"/>
</dbReference>
<dbReference type="AlphaFoldDB" id="A0A2U8FMP7"/>
<dbReference type="Pfam" id="PF08448">
    <property type="entry name" value="PAS_4"/>
    <property type="match status" value="1"/>
</dbReference>
<comment type="catalytic activity">
    <reaction evidence="2">
        <text>2 GTP = 3',3'-c-di-GMP + 2 diphosphate</text>
        <dbReference type="Rhea" id="RHEA:24898"/>
        <dbReference type="ChEBI" id="CHEBI:33019"/>
        <dbReference type="ChEBI" id="CHEBI:37565"/>
        <dbReference type="ChEBI" id="CHEBI:58805"/>
        <dbReference type="EC" id="2.7.7.65"/>
    </reaction>
</comment>
<evidence type="ECO:0000313" key="7">
    <source>
        <dbReference type="Proteomes" id="UP000244892"/>
    </source>
</evidence>